<evidence type="ECO:0000256" key="3">
    <source>
        <dbReference type="ARBA" id="ARBA00010915"/>
    </source>
</evidence>
<gene>
    <name evidence="9" type="ORF">ENV38_00855</name>
</gene>
<keyword evidence="6" id="KW-0560">Oxidoreductase</keyword>
<evidence type="ECO:0000256" key="2">
    <source>
        <dbReference type="ARBA" id="ARBA00004908"/>
    </source>
</evidence>
<dbReference type="Pfam" id="PF05893">
    <property type="entry name" value="LuxC"/>
    <property type="match status" value="1"/>
</dbReference>
<organism evidence="9">
    <name type="scientific">candidate division WOR-3 bacterium</name>
    <dbReference type="NCBI Taxonomy" id="2052148"/>
    <lineage>
        <taxon>Bacteria</taxon>
        <taxon>Bacteria division WOR-3</taxon>
    </lineage>
</organism>
<dbReference type="EMBL" id="DTGD01000036">
    <property type="protein sequence ID" value="HGB35444.1"/>
    <property type="molecule type" value="Genomic_DNA"/>
</dbReference>
<dbReference type="GO" id="GO:0050062">
    <property type="term" value="F:long-chain-fatty-acyl-CoA reductase activity"/>
    <property type="evidence" value="ECO:0007669"/>
    <property type="project" value="UniProtKB-EC"/>
</dbReference>
<comment type="catalytic activity">
    <reaction evidence="8">
        <text>a long-chain fatty aldehyde + NADP(+) + CoA = a long-chain fatty acyl-CoA + NADPH + H(+)</text>
        <dbReference type="Rhea" id="RHEA:15437"/>
        <dbReference type="ChEBI" id="CHEBI:15378"/>
        <dbReference type="ChEBI" id="CHEBI:17176"/>
        <dbReference type="ChEBI" id="CHEBI:57287"/>
        <dbReference type="ChEBI" id="CHEBI:57783"/>
        <dbReference type="ChEBI" id="CHEBI:58349"/>
        <dbReference type="ChEBI" id="CHEBI:83139"/>
        <dbReference type="EC" id="1.2.1.50"/>
    </reaction>
</comment>
<comment type="function">
    <text evidence="1">LuxC is the fatty acid reductase enzyme responsible for synthesis of the aldehyde substrate for the luminescent reaction catalyzed by luciferase.</text>
</comment>
<name>A0A7V3NUP3_UNCW3</name>
<evidence type="ECO:0000256" key="5">
    <source>
        <dbReference type="ARBA" id="ARBA00022857"/>
    </source>
</evidence>
<dbReference type="Gene3D" id="3.40.605.10">
    <property type="entry name" value="Aldehyde Dehydrogenase, Chain A, domain 1"/>
    <property type="match status" value="1"/>
</dbReference>
<keyword evidence="7" id="KW-0455">Luminescence</keyword>
<comment type="caution">
    <text evidence="9">The sequence shown here is derived from an EMBL/GenBank/DDBJ whole genome shotgun (WGS) entry which is preliminary data.</text>
</comment>
<dbReference type="SUPFAM" id="SSF53720">
    <property type="entry name" value="ALDH-like"/>
    <property type="match status" value="1"/>
</dbReference>
<dbReference type="GO" id="GO:0008218">
    <property type="term" value="P:bioluminescence"/>
    <property type="evidence" value="ECO:0007669"/>
    <property type="project" value="UniProtKB-KW"/>
</dbReference>
<comment type="similarity">
    <text evidence="3">Belongs to the LuxC family.</text>
</comment>
<dbReference type="EC" id="1.2.1.50" evidence="4"/>
<dbReference type="InterPro" id="IPR016162">
    <property type="entry name" value="Ald_DH_N"/>
</dbReference>
<keyword evidence="5" id="KW-0521">NADP</keyword>
<dbReference type="InterPro" id="IPR008670">
    <property type="entry name" value="CoA_reduct_LuxC"/>
</dbReference>
<dbReference type="AlphaFoldDB" id="A0A7V3NUP3"/>
<evidence type="ECO:0000256" key="4">
    <source>
        <dbReference type="ARBA" id="ARBA00013020"/>
    </source>
</evidence>
<dbReference type="UniPathway" id="UPA00569"/>
<sequence>MRVNPNFVGTLDTVVRVLGDLEVQEISELGIQQLFSKAPDVQRKLSGLNVEDRIQVFEDMGKIWEEKLRKGQLNALKKVLSGSTGYSESLIEQELTLVRSVFNGESLRRSLEASFGNLEALLKFVEISKGEYKRYFPAGPVFIISSGNSLIPPLIPTTISLLTGNMTILRPSISNYHGVIEVYNTLRTMNSDNARLMSEGLAISYFTHESPSLRYLLTKAKVGVVNFWGGDPARVEVSKLVSENPHRPRLIVNGPLTGSVIIDEVSANETVADGLAKNVVLYDQQLCSSPTSAIFIGSIEKAKEFVNHMAASLNKYGSIYNAKLSESQIYLLQSARRIFQIKGSIVYSSNDPQNMWTVVLSKGKRVLDEVVSTVTGFNIYFRRRFIEIVVVDKWHDAPTFIRELPYCRAFTGVDKVQTVGLAVSDEIKHDLLEDLVNCGVYRIVPVADMYLRSPLEPYDGLNIPSSFTYIIYMRDRTLDFNV</sequence>
<protein>
    <recommendedName>
        <fullName evidence="4">long-chain-fatty-acyl-CoA reductase</fullName>
        <ecNumber evidence="4">1.2.1.50</ecNumber>
    </recommendedName>
</protein>
<reference evidence="9" key="1">
    <citation type="journal article" date="2020" name="mSystems">
        <title>Genome- and Community-Level Interaction Insights into Carbon Utilization and Element Cycling Functions of Hydrothermarchaeota in Hydrothermal Sediment.</title>
        <authorList>
            <person name="Zhou Z."/>
            <person name="Liu Y."/>
            <person name="Xu W."/>
            <person name="Pan J."/>
            <person name="Luo Z.H."/>
            <person name="Li M."/>
        </authorList>
    </citation>
    <scope>NUCLEOTIDE SEQUENCE [LARGE SCALE GENOMIC DNA]</scope>
    <source>
        <strain evidence="9">SpSt-754</strain>
    </source>
</reference>
<dbReference type="InterPro" id="IPR016161">
    <property type="entry name" value="Ald_DH/histidinol_DH"/>
</dbReference>
<evidence type="ECO:0000256" key="8">
    <source>
        <dbReference type="ARBA" id="ARBA00049412"/>
    </source>
</evidence>
<accession>A0A7V3NUP3</accession>
<comment type="pathway">
    <text evidence="2">Lipid metabolism; fatty acid reduction for biolumincescence.</text>
</comment>
<evidence type="ECO:0000256" key="7">
    <source>
        <dbReference type="ARBA" id="ARBA00023223"/>
    </source>
</evidence>
<proteinExistence type="inferred from homology"/>
<dbReference type="InterPro" id="IPR016163">
    <property type="entry name" value="Ald_DH_C"/>
</dbReference>
<dbReference type="Gene3D" id="3.40.309.10">
    <property type="entry name" value="Aldehyde Dehydrogenase, Chain A, domain 2"/>
    <property type="match status" value="1"/>
</dbReference>
<evidence type="ECO:0000313" key="9">
    <source>
        <dbReference type="EMBL" id="HGB35444.1"/>
    </source>
</evidence>
<evidence type="ECO:0000256" key="1">
    <source>
        <dbReference type="ARBA" id="ARBA00003277"/>
    </source>
</evidence>
<dbReference type="GO" id="GO:0003995">
    <property type="term" value="F:acyl-CoA dehydrogenase activity"/>
    <property type="evidence" value="ECO:0007669"/>
    <property type="project" value="InterPro"/>
</dbReference>
<evidence type="ECO:0000256" key="6">
    <source>
        <dbReference type="ARBA" id="ARBA00023002"/>
    </source>
</evidence>